<sequence>MMDVIVAALAAGASAGVSGSAGEAVGDGYRLLKALIWRRFTGRQDARRALDADETEPGVWRARIGPDLVDSGAAEDEQILAAARELLAAAAPDRAARFAVTVDTNEGAIGEFHDTVIFDRRTQLPPIPPAAG</sequence>
<protein>
    <submittedName>
        <fullName evidence="1">Uncharacterized protein</fullName>
    </submittedName>
</protein>
<dbReference type="Proteomes" id="UP000578112">
    <property type="component" value="Unassembled WGS sequence"/>
</dbReference>
<gene>
    <name evidence="1" type="ORF">BJ971_005868</name>
</gene>
<comment type="caution">
    <text evidence="1">The sequence shown here is derived from an EMBL/GenBank/DDBJ whole genome shotgun (WGS) entry which is preliminary data.</text>
</comment>
<keyword evidence="2" id="KW-1185">Reference proteome</keyword>
<dbReference type="AlphaFoldDB" id="A0A7W7I2M8"/>
<evidence type="ECO:0000313" key="2">
    <source>
        <dbReference type="Proteomes" id="UP000578112"/>
    </source>
</evidence>
<accession>A0A7W7I2M8</accession>
<organism evidence="1 2">
    <name type="scientific">Actinoplanes digitatis</name>
    <dbReference type="NCBI Taxonomy" id="1868"/>
    <lineage>
        <taxon>Bacteria</taxon>
        <taxon>Bacillati</taxon>
        <taxon>Actinomycetota</taxon>
        <taxon>Actinomycetes</taxon>
        <taxon>Micromonosporales</taxon>
        <taxon>Micromonosporaceae</taxon>
        <taxon>Actinoplanes</taxon>
    </lineage>
</organism>
<dbReference type="RefSeq" id="WP_184996390.1">
    <property type="nucleotide sequence ID" value="NZ_BOMK01000035.1"/>
</dbReference>
<name>A0A7W7I2M8_9ACTN</name>
<dbReference type="EMBL" id="JACHNH010000001">
    <property type="protein sequence ID" value="MBB4765312.1"/>
    <property type="molecule type" value="Genomic_DNA"/>
</dbReference>
<reference evidence="1 2" key="1">
    <citation type="submission" date="2020-08" db="EMBL/GenBank/DDBJ databases">
        <title>Sequencing the genomes of 1000 actinobacteria strains.</title>
        <authorList>
            <person name="Klenk H.-P."/>
        </authorList>
    </citation>
    <scope>NUCLEOTIDE SEQUENCE [LARGE SCALE GENOMIC DNA]</scope>
    <source>
        <strain evidence="1 2">DSM 43149</strain>
    </source>
</reference>
<proteinExistence type="predicted"/>
<evidence type="ECO:0000313" key="1">
    <source>
        <dbReference type="EMBL" id="MBB4765312.1"/>
    </source>
</evidence>